<evidence type="ECO:0000313" key="3">
    <source>
        <dbReference type="Proteomes" id="UP001228581"/>
    </source>
</evidence>
<evidence type="ECO:0000256" key="1">
    <source>
        <dbReference type="SAM" id="MobiDB-lite"/>
    </source>
</evidence>
<organism evidence="2 3">
    <name type="scientific">Xanthocytophaga flava</name>
    <dbReference type="NCBI Taxonomy" id="3048013"/>
    <lineage>
        <taxon>Bacteria</taxon>
        <taxon>Pseudomonadati</taxon>
        <taxon>Bacteroidota</taxon>
        <taxon>Cytophagia</taxon>
        <taxon>Cytophagales</taxon>
        <taxon>Rhodocytophagaceae</taxon>
        <taxon>Xanthocytophaga</taxon>
    </lineage>
</organism>
<reference evidence="2 3" key="1">
    <citation type="submission" date="2023-05" db="EMBL/GenBank/DDBJ databases">
        <authorList>
            <person name="Zhang X."/>
        </authorList>
    </citation>
    <scope>NUCLEOTIDE SEQUENCE [LARGE SCALE GENOMIC DNA]</scope>
    <source>
        <strain evidence="2 3">DM2B3-1</strain>
    </source>
</reference>
<dbReference type="EMBL" id="JASJOT010000010">
    <property type="protein sequence ID" value="MDJ1494480.1"/>
    <property type="molecule type" value="Genomic_DNA"/>
</dbReference>
<protein>
    <submittedName>
        <fullName evidence="2">Ig-like domain-containing protein</fullName>
    </submittedName>
</protein>
<feature type="region of interest" description="Disordered" evidence="1">
    <location>
        <begin position="302"/>
        <end position="349"/>
    </location>
</feature>
<sequence length="2658" mass="277164">MKQLYIMGRLILRQPLFFLLSLFFICNISQAQPGKDGSLTVSTSGLVVNKYTRLTANITAGANTATVNNIATDLGGLQNGDLIMIIQMQGASITTTDDINYGSVSAYNNAGKYEFKYVTGINSNTFRVNSAFANSYTVAGHVQVVKVPQYSTLTVNSGASMTAPAWDGATGGIVAIHAQTTITVNGTITVDAKGFRGGAFHNASDAVTNPPYTSYRSTVNTNGGEKGEGIAGNQSEYTALGGRYSRGAPANGGGGGNTHNAGGGGGANGGNVALWTGQGVMCNTCTGFAAWALDPGYTANGNTRTTSQGGGRGGYTRGINDANATTTGPGNAAWGDNKRNEVGGLGGRPLTAAPGNRIFLGGGGGAGDANSNSGGNGGNGGGLIYLLANTVTGTGSLSANGQNGSNTNNQNIDAASGGGAGGTIVIDATSITNVSLNARGGNGGSQVTPITITGESEGPGGGGGGGFVAVPTGSSPTIDTSPGINGTTASTALNEFPANGATSGNNGSSTTFSPTTLAFVSSITDKPIITVSKRVEPIGPITQGTPRSFYYIITVQNSGPGTATGVEVRDNLSLVGAGITYTGSTYTNLDGTASGGGTAPAAGSTNLVFKDYILPPNSAIELYFQVNFNGSQAVGIYNNSASAYFDDPTSVASPVVKVTPGGTYTDGSGTVGGSNYNGAAATLEDVTINNTNNAPTATNNSYTAKQSVLMYGNVITDNTGAGVDSDPDAGTRITVETDLVSYNTAQGKLVIADNGQFSFVSAPGFTGVFTFTYNLIDNGSPARQSNTASVTIQVNSMPDTDGDGIADITDLDDDNDGILDIMEAGCGGTGVINTASNLIVNGNFNQGIPASTTPDPQYIAPGGTWGSGTWTSGVAYNGYNVYPVDTRIAIQRGVVTYSPIDPTDPAVPEYGVPGGYRVVQGPFAGDAPFNVPASDTYLYSNGNSLGVQYVICRQTISGLTPGRDYILVSYTSNAINPILTDPAAPEDGIMQFYVDNAAPFDGADAQPVGEGYVVYKDGDPKSGHNGKDLWDRRQVVFRATASTAVFELRDAQLGINGDDFVITYAGVFPYNDYSCASLPADPSGDEDGDGVANWQDADDPALGALGLTASGIRTIYASLDPDGDGLLSQFDLDSDGDGCPDAKEAVSGATVNADGTVGSGAVYGYNGFFDSLELMSTTGGTPVETGTINYTLAATSGKYNFLNKTIFTACSNNAPTASNIIIRMRKNTAAYPNSHTFTTGEFGFADADGNSLASVIITSLPSPAKGKLTFDGTDVVLGQEIAAIDLSKLVFTPKENEVGDPYNSFQFKVRDNTGVYSVAANTVTIIVYDIEAVDDLPGGTPITGTQKGLGTPIDVLANDIYPASPVINLNIIGGHDPCFTVSVDNISDPAHPKFIVTPGNGCTSGTTYTFNYNFEAIPGVPSNNAVVTFTVVDPIKPIDKTIVVRVNSSYTFNQGSFGQGGTSDFRINPATGNGVLQKIAITQLPLVADGQLVLDNGTPTPTPVVVGTVIDVADIPKLRFIPAPDKTGTTSPILYAAIDGNGSTSPTTGTITFNIVDAVDDLDVDAYTSIDVLNNDIKASIGTPSVRIITNLPSSFCGKMVVDPTDNTTVIYEPNNVDGCTTPSGDYFFEYVFDTNIGGVSTVTSDTAKVTFKITQPTSADKSVIVAVSTPTVSNYYTFKADDFKVNGGSGTLGAVFIESVPSNAPGNLTYDGVQVTAGTVIPVSELSKLKYTSSVSGVPYTTFTFKVRDTYMVESPTASTMTVNVIEAKDDPTIPENRILVVQKDNITIPVLANDVIVAGPTTLTVSLPPGACFDVNVINNGSTDPTINFVSKDCPADVYTFTYTVTQGALGEEVTTPPATVTVTVVPKKPVIKPGATITVTFPEDNRTISFDNPVNTFKEDVQNAFDYEPGNDPGNNPPIPGLITRIKIGSLPHKGTLVLVSRVTGDTTAVTVGQEILLTQLDSLLYEPVPNENGERYTSMTIYAAGAIGEYSQDAALVLIDITPVPDYPLAQNDYNVTLINTPVIGNALSNDSDPDAGDLLTATEVVGGTPGGTMTITNNGTYTYTPPPGFFGIDTYTYTVCDQTGLCSKAVITIVVNDTTGKGAKPPIARNDNYTTIQNKPISVPVLDIKGVLDNDSNPAPGKQSELVVTAETNAPTAQGGVITINGDGSFTYTPKTDFVGIDTYTYIITNAANLKSAATITIFVNSVLPTGHIPPVARNDSNRVNFNEIKSVSGDYVNNPKNLLYNDEPKSALSIAPVSNWPTTQGGTITVGPDGSYVYDPRTDFLGTDTYTYTVCDDKDPKGCATATLFITINIPPVAHNVIDTLINPNRPSPPEPAGKALQVVALDKPLIGTDEDGTVVGFLIKTLPEHGILYYTDASNKEFVVSNTDTLTSSEASTLVFEPETNYSGITTFTYIAIDNETSGSLVDSTYTLVIINRPLAFDDEQVVVPNTPNVPIDVAANDSDRDDGTFDPAFSELDPKAITIITPPAHGTATVTDGIIYYSSTGSYEGLDSLVYVICDSTTRNPSLGMTDNHLCDTAVVRFIVRPPFIPEGFTPNGDGQHDFFVIENPNNDQIHLQVFNRWGNLVYESKDFKSTYTGVANDFPTSTSDWNGKSNRGVRVGEELPDGTYFYIIKFKNSGFNKSRYMTIIR</sequence>
<evidence type="ECO:0000313" key="2">
    <source>
        <dbReference type="EMBL" id="MDJ1494480.1"/>
    </source>
</evidence>
<dbReference type="Proteomes" id="UP001228581">
    <property type="component" value="Unassembled WGS sequence"/>
</dbReference>
<gene>
    <name evidence="2" type="ORF">QNI19_16160</name>
</gene>
<feature type="compositionally biased region" description="Low complexity" evidence="1">
    <location>
        <begin position="317"/>
        <end position="335"/>
    </location>
</feature>
<dbReference type="Gene3D" id="2.60.40.3440">
    <property type="match status" value="2"/>
</dbReference>
<keyword evidence="3" id="KW-1185">Reference proteome</keyword>
<dbReference type="NCBIfam" id="NF012211">
    <property type="entry name" value="tand_rpt_95"/>
    <property type="match status" value="3"/>
</dbReference>
<accession>A0ABT7CN87</accession>
<dbReference type="PROSITE" id="PS00018">
    <property type="entry name" value="EF_HAND_1"/>
    <property type="match status" value="1"/>
</dbReference>
<name>A0ABT7CN87_9BACT</name>
<comment type="caution">
    <text evidence="2">The sequence shown here is derived from an EMBL/GenBank/DDBJ whole genome shotgun (WGS) entry which is preliminary data.</text>
</comment>
<dbReference type="Pfam" id="PF17963">
    <property type="entry name" value="Big_9"/>
    <property type="match status" value="4"/>
</dbReference>
<dbReference type="InterPro" id="IPR018247">
    <property type="entry name" value="EF_Hand_1_Ca_BS"/>
</dbReference>
<dbReference type="Gene3D" id="2.60.40.2810">
    <property type="match status" value="2"/>
</dbReference>
<dbReference type="RefSeq" id="WP_313997658.1">
    <property type="nucleotide sequence ID" value="NZ_JASJOT010000010.1"/>
</dbReference>
<proteinExistence type="predicted"/>
<dbReference type="Pfam" id="PF13585">
    <property type="entry name" value="CHU_C"/>
    <property type="match status" value="1"/>
</dbReference>